<organism evidence="2 3">
    <name type="scientific">Catenulispora pinistramenti</name>
    <dbReference type="NCBI Taxonomy" id="2705254"/>
    <lineage>
        <taxon>Bacteria</taxon>
        <taxon>Bacillati</taxon>
        <taxon>Actinomycetota</taxon>
        <taxon>Actinomycetes</taxon>
        <taxon>Catenulisporales</taxon>
        <taxon>Catenulisporaceae</taxon>
        <taxon>Catenulispora</taxon>
    </lineage>
</organism>
<comment type="caution">
    <text evidence="2">The sequence shown here is derived from an EMBL/GenBank/DDBJ whole genome shotgun (WGS) entry which is preliminary data.</text>
</comment>
<sequence length="66" mass="7472">MSEPLFYTFKEAADQLRVGRTTMFTLVKDGELTAVRVRGARRIPANILIAYRDRLIAESLADREAS</sequence>
<evidence type="ECO:0000313" key="2">
    <source>
        <dbReference type="EMBL" id="MBS2548825.1"/>
    </source>
</evidence>
<name>A0ABS5KS00_9ACTN</name>
<keyword evidence="3" id="KW-1185">Reference proteome</keyword>
<dbReference type="Pfam" id="PF12728">
    <property type="entry name" value="HTH_17"/>
    <property type="match status" value="1"/>
</dbReference>
<proteinExistence type="predicted"/>
<dbReference type="NCBIfam" id="TIGR01764">
    <property type="entry name" value="excise"/>
    <property type="match status" value="1"/>
</dbReference>
<protein>
    <submittedName>
        <fullName evidence="2">Helix-turn-helix domain-containing protein</fullName>
    </submittedName>
</protein>
<dbReference type="InterPro" id="IPR041657">
    <property type="entry name" value="HTH_17"/>
</dbReference>
<dbReference type="EMBL" id="JAAFYZ010000056">
    <property type="protein sequence ID" value="MBS2548825.1"/>
    <property type="molecule type" value="Genomic_DNA"/>
</dbReference>
<feature type="domain" description="Helix-turn-helix" evidence="1">
    <location>
        <begin position="6"/>
        <end position="52"/>
    </location>
</feature>
<reference evidence="2 3" key="1">
    <citation type="submission" date="2020-02" db="EMBL/GenBank/DDBJ databases">
        <title>Acidophilic actinobacteria isolated from forest soil.</title>
        <authorList>
            <person name="Golinska P."/>
        </authorList>
    </citation>
    <scope>NUCLEOTIDE SEQUENCE [LARGE SCALE GENOMIC DNA]</scope>
    <source>
        <strain evidence="2 3">NL8</strain>
    </source>
</reference>
<dbReference type="Proteomes" id="UP000730482">
    <property type="component" value="Unassembled WGS sequence"/>
</dbReference>
<dbReference type="InterPro" id="IPR010093">
    <property type="entry name" value="SinI_DNA-bd"/>
</dbReference>
<evidence type="ECO:0000313" key="3">
    <source>
        <dbReference type="Proteomes" id="UP000730482"/>
    </source>
</evidence>
<dbReference type="RefSeq" id="WP_212010403.1">
    <property type="nucleotide sequence ID" value="NZ_JAAFYZ010000056.1"/>
</dbReference>
<gene>
    <name evidence="2" type="ORF">KGQ19_18320</name>
</gene>
<evidence type="ECO:0000259" key="1">
    <source>
        <dbReference type="Pfam" id="PF12728"/>
    </source>
</evidence>
<accession>A0ABS5KS00</accession>